<dbReference type="PANTHER" id="PTHR30486">
    <property type="entry name" value="TWITCHING MOTILITY PROTEIN PILT"/>
    <property type="match status" value="1"/>
</dbReference>
<dbReference type="Proteomes" id="UP000184444">
    <property type="component" value="Unassembled WGS sequence"/>
</dbReference>
<dbReference type="Pfam" id="PF00437">
    <property type="entry name" value="T2SSE"/>
    <property type="match status" value="1"/>
</dbReference>
<name>A0A1M7JXH8_9RHOB</name>
<dbReference type="CDD" id="cd01130">
    <property type="entry name" value="VirB11-like_ATPase"/>
    <property type="match status" value="1"/>
</dbReference>
<proteinExistence type="inferred from homology"/>
<dbReference type="InterPro" id="IPR001482">
    <property type="entry name" value="T2SS/T4SS_dom"/>
</dbReference>
<dbReference type="Gene3D" id="3.40.50.300">
    <property type="entry name" value="P-loop containing nucleotide triphosphate hydrolases"/>
    <property type="match status" value="1"/>
</dbReference>
<dbReference type="Gene3D" id="3.30.450.90">
    <property type="match status" value="1"/>
</dbReference>
<organism evidence="3 4">
    <name type="scientific">Paracoccus solventivorans</name>
    <dbReference type="NCBI Taxonomy" id="53463"/>
    <lineage>
        <taxon>Bacteria</taxon>
        <taxon>Pseudomonadati</taxon>
        <taxon>Pseudomonadota</taxon>
        <taxon>Alphaproteobacteria</taxon>
        <taxon>Rhodobacterales</taxon>
        <taxon>Paracoccaceae</taxon>
        <taxon>Paracoccus</taxon>
    </lineage>
</organism>
<dbReference type="EMBL" id="FRCK01000014">
    <property type="protein sequence ID" value="SHM57698.1"/>
    <property type="molecule type" value="Genomic_DNA"/>
</dbReference>
<dbReference type="PANTHER" id="PTHR30486:SF6">
    <property type="entry name" value="TYPE IV PILUS RETRACTATION ATPASE PILT"/>
    <property type="match status" value="1"/>
</dbReference>
<evidence type="ECO:0000313" key="4">
    <source>
        <dbReference type="Proteomes" id="UP000184444"/>
    </source>
</evidence>
<dbReference type="SUPFAM" id="SSF52540">
    <property type="entry name" value="P-loop containing nucleoside triphosphate hydrolases"/>
    <property type="match status" value="1"/>
</dbReference>
<protein>
    <submittedName>
        <fullName evidence="3">Type IV secretion system protein VirB11</fullName>
    </submittedName>
</protein>
<dbReference type="InterPro" id="IPR050921">
    <property type="entry name" value="T4SS_GSP_E_ATPase"/>
</dbReference>
<comment type="similarity">
    <text evidence="1">Belongs to the GSP E family.</text>
</comment>
<keyword evidence="4" id="KW-1185">Reference proteome</keyword>
<evidence type="ECO:0000313" key="3">
    <source>
        <dbReference type="EMBL" id="SHM57698.1"/>
    </source>
</evidence>
<dbReference type="GO" id="GO:0016887">
    <property type="term" value="F:ATP hydrolysis activity"/>
    <property type="evidence" value="ECO:0007669"/>
    <property type="project" value="InterPro"/>
</dbReference>
<dbReference type="AlphaFoldDB" id="A0A1M7JXH8"/>
<gene>
    <name evidence="3" type="ORF">SAMN05444389_11452</name>
</gene>
<evidence type="ECO:0000259" key="2">
    <source>
        <dbReference type="Pfam" id="PF00437"/>
    </source>
</evidence>
<dbReference type="STRING" id="53463.SAMN05444389_11452"/>
<evidence type="ECO:0000256" key="1">
    <source>
        <dbReference type="ARBA" id="ARBA00006611"/>
    </source>
</evidence>
<dbReference type="InterPro" id="IPR027417">
    <property type="entry name" value="P-loop_NTPase"/>
</dbReference>
<dbReference type="OrthoDB" id="9810761at2"/>
<dbReference type="RefSeq" id="WP_073068644.1">
    <property type="nucleotide sequence ID" value="NZ_FRCK01000014.1"/>
</dbReference>
<feature type="domain" description="Bacterial type II secretion system protein E" evidence="2">
    <location>
        <begin position="142"/>
        <end position="288"/>
    </location>
</feature>
<sequence length="332" mass="36658">MAPLGHLESRLNVLRPLIEAEGTIEVAINGDGRVWVERAGDSEMSLADVKLSPVEVKDLAGLIANKQHLTLTDSSPAISTTVDFSGATLRCQAIIPPASAGGTTISFRVFRRRSAGQEPRHFRFLRDQTVSLEAERLDKLRAIQRMATEREDSDDFLRACVEARMNIVISGGTSSGKTELARRLLWMVEEWHRLALIEDSTELLPGQDNVVSLIAERVETSARSADKLLEMTLRLRPDRIILGELRGVEAVTFLEAINTGHEGSFTTVHATTARKAVNRLAFLVMRAGMPLTLTEIRDYVLDSIDVIVQTGRIGNERGILETYFPALDEESG</sequence>
<accession>A0A1M7JXH8</accession>
<reference evidence="4" key="1">
    <citation type="submission" date="2016-11" db="EMBL/GenBank/DDBJ databases">
        <authorList>
            <person name="Varghese N."/>
            <person name="Submissions S."/>
        </authorList>
    </citation>
    <scope>NUCLEOTIDE SEQUENCE [LARGE SCALE GENOMIC DNA]</scope>
    <source>
        <strain evidence="4">DSM 6637</strain>
    </source>
</reference>